<dbReference type="Gene3D" id="3.30.450.90">
    <property type="match status" value="1"/>
</dbReference>
<reference evidence="5 6" key="1">
    <citation type="submission" date="2019-04" db="EMBL/GenBank/DDBJ databases">
        <title>Geobacter oryzae sp. nov., ferric-reducing bacteria isolated from paddy soil.</title>
        <authorList>
            <person name="Xu Z."/>
            <person name="Masuda Y."/>
            <person name="Itoh H."/>
            <person name="Senoo K."/>
        </authorList>
    </citation>
    <scope>NUCLEOTIDE SEQUENCE [LARGE SCALE GENOMIC DNA]</scope>
    <source>
        <strain evidence="5 6">Red111</strain>
    </source>
</reference>
<dbReference type="CDD" id="cd01129">
    <property type="entry name" value="PulE-GspE-like"/>
    <property type="match status" value="1"/>
</dbReference>
<dbReference type="Gene3D" id="3.40.50.300">
    <property type="entry name" value="P-loop containing nucleotide triphosphate hydrolases"/>
    <property type="match status" value="1"/>
</dbReference>
<dbReference type="Pfam" id="PF00437">
    <property type="entry name" value="T2SSE"/>
    <property type="match status" value="1"/>
</dbReference>
<dbReference type="Proteomes" id="UP000306416">
    <property type="component" value="Unassembled WGS sequence"/>
</dbReference>
<keyword evidence="3" id="KW-0067">ATP-binding</keyword>
<gene>
    <name evidence="5" type="ORF">E4633_04705</name>
</gene>
<dbReference type="InterPro" id="IPR037257">
    <property type="entry name" value="T2SS_E_N_sf"/>
</dbReference>
<name>A0A4S1CLX1_9BACT</name>
<comment type="caution">
    <text evidence="5">The sequence shown here is derived from an EMBL/GenBank/DDBJ whole genome shotgun (WGS) entry which is preliminary data.</text>
</comment>
<dbReference type="PROSITE" id="PS00662">
    <property type="entry name" value="T2SP_E"/>
    <property type="match status" value="1"/>
</dbReference>
<protein>
    <submittedName>
        <fullName evidence="5">Type II/IV secretion system protein</fullName>
    </submittedName>
</protein>
<evidence type="ECO:0000256" key="2">
    <source>
        <dbReference type="ARBA" id="ARBA00022741"/>
    </source>
</evidence>
<dbReference type="RefSeq" id="WP_135869088.1">
    <property type="nucleotide sequence ID" value="NZ_SRSC01000001.1"/>
</dbReference>
<evidence type="ECO:0000256" key="3">
    <source>
        <dbReference type="ARBA" id="ARBA00022840"/>
    </source>
</evidence>
<evidence type="ECO:0000313" key="5">
    <source>
        <dbReference type="EMBL" id="TGU74764.1"/>
    </source>
</evidence>
<dbReference type="PANTHER" id="PTHR30258:SF2">
    <property type="entry name" value="COMG OPERON PROTEIN 1"/>
    <property type="match status" value="1"/>
</dbReference>
<evidence type="ECO:0000259" key="4">
    <source>
        <dbReference type="PROSITE" id="PS00662"/>
    </source>
</evidence>
<dbReference type="GO" id="GO:0016887">
    <property type="term" value="F:ATP hydrolysis activity"/>
    <property type="evidence" value="ECO:0007669"/>
    <property type="project" value="TreeGrafter"/>
</dbReference>
<dbReference type="InterPro" id="IPR001482">
    <property type="entry name" value="T2SS/T4SS_dom"/>
</dbReference>
<dbReference type="Pfam" id="PF05157">
    <property type="entry name" value="MshEN"/>
    <property type="match status" value="1"/>
</dbReference>
<dbReference type="AlphaFoldDB" id="A0A4S1CLX1"/>
<feature type="domain" description="Bacterial type II secretion system protein E" evidence="4">
    <location>
        <begin position="430"/>
        <end position="444"/>
    </location>
</feature>
<dbReference type="GO" id="GO:0005886">
    <property type="term" value="C:plasma membrane"/>
    <property type="evidence" value="ECO:0007669"/>
    <property type="project" value="TreeGrafter"/>
</dbReference>
<sequence length="629" mass="69816">MKKKDSHASQGAGQIVELLVSTGVITRDQLLYAQRVHGKLQSAKTLIDVLQELEFLKREDVARILREHSLSVRIGDLLVELGYLKQSELLTALNLQKQEGAPRKMLGDIIIEKGFIEERKLVEVLSFQLGFPVAELEFRKLDRKLFAKAPFEVFRDELFVPYATDDEGAVLVAFANPLETYSRLSAERIFGRTVKPAIATRSAILTAVASAQKSAGSESAAPDESTVVGMINKLFDDAMTLGASDIHIEPLRDRLRIRMRHDGVMMPHLELPLELAPQISSRIKVMSQADIAEKRRHQDGRTLYESRQHGFNLDMRVSFYITLFGEKIVLRLLNKKEAILAISDIGMAPRMLKQFVDDALETPSGVMIITGPTGSGKTSTLYGCVSHLNNINTSIITAEDPVEFVIEGVSQCSINQKIGVTFEETLRHMVRQDPDVIVLGEIRDTFSAETAIQAALTGHKVLTTFHTEDSIGGLLRLMNMQIESFLISSTVVCVVAQRLLRLVCNDCAEVYVPTPAEYGRMGYSAKDLAGSTFRTGRGCPQCRFTGFRGRTAVFELLIMNEPVKEAILQSKSSAEIRRLSIETSGMVTLFEDGLVKAADGKISIQEVLRDLPRMGTPRPLRELKRILGS</sequence>
<dbReference type="Gene3D" id="3.30.300.160">
    <property type="entry name" value="Type II secretion system, protein E, N-terminal domain"/>
    <property type="match status" value="1"/>
</dbReference>
<dbReference type="EMBL" id="SRSC01000001">
    <property type="protein sequence ID" value="TGU74764.1"/>
    <property type="molecule type" value="Genomic_DNA"/>
</dbReference>
<keyword evidence="2" id="KW-0547">Nucleotide-binding</keyword>
<dbReference type="SUPFAM" id="SSF160246">
    <property type="entry name" value="EspE N-terminal domain-like"/>
    <property type="match status" value="1"/>
</dbReference>
<dbReference type="InterPro" id="IPR027417">
    <property type="entry name" value="P-loop_NTPase"/>
</dbReference>
<keyword evidence="6" id="KW-1185">Reference proteome</keyword>
<dbReference type="SUPFAM" id="SSF52540">
    <property type="entry name" value="P-loop containing nucleoside triphosphate hydrolases"/>
    <property type="match status" value="1"/>
</dbReference>
<evidence type="ECO:0000256" key="1">
    <source>
        <dbReference type="ARBA" id="ARBA00006611"/>
    </source>
</evidence>
<proteinExistence type="inferred from homology"/>
<dbReference type="PANTHER" id="PTHR30258">
    <property type="entry name" value="TYPE II SECRETION SYSTEM PROTEIN GSPE-RELATED"/>
    <property type="match status" value="1"/>
</dbReference>
<dbReference type="InterPro" id="IPR007831">
    <property type="entry name" value="T2SS_GspE_N"/>
</dbReference>
<dbReference type="GO" id="GO:0005524">
    <property type="term" value="F:ATP binding"/>
    <property type="evidence" value="ECO:0007669"/>
    <property type="project" value="UniProtKB-KW"/>
</dbReference>
<comment type="similarity">
    <text evidence="1">Belongs to the GSP E family.</text>
</comment>
<evidence type="ECO:0000313" key="6">
    <source>
        <dbReference type="Proteomes" id="UP000306416"/>
    </source>
</evidence>
<organism evidence="5 6">
    <name type="scientific">Geomonas terrae</name>
    <dbReference type="NCBI Taxonomy" id="2562681"/>
    <lineage>
        <taxon>Bacteria</taxon>
        <taxon>Pseudomonadati</taxon>
        <taxon>Thermodesulfobacteriota</taxon>
        <taxon>Desulfuromonadia</taxon>
        <taxon>Geobacterales</taxon>
        <taxon>Geobacteraceae</taxon>
        <taxon>Geomonas</taxon>
    </lineage>
</organism>
<accession>A0A4S1CLX1</accession>